<evidence type="ECO:0008006" key="6">
    <source>
        <dbReference type="Google" id="ProtNLM"/>
    </source>
</evidence>
<dbReference type="FunFam" id="1.25.40.10:FF:000470">
    <property type="entry name" value="Pentatricopeptide repeat-containing protein At5g66520"/>
    <property type="match status" value="1"/>
</dbReference>
<keyword evidence="5" id="KW-1185">Reference proteome</keyword>
<comment type="caution">
    <text evidence="4">The sequence shown here is derived from an EMBL/GenBank/DDBJ whole genome shotgun (WGS) entry which is preliminary data.</text>
</comment>
<feature type="repeat" description="PPR" evidence="3">
    <location>
        <begin position="177"/>
        <end position="207"/>
    </location>
</feature>
<dbReference type="EMBL" id="NMUH01004302">
    <property type="protein sequence ID" value="MQM09147.1"/>
    <property type="molecule type" value="Genomic_DNA"/>
</dbReference>
<gene>
    <name evidence="4" type="ORF">Taro_042019</name>
</gene>
<dbReference type="Pfam" id="PF01535">
    <property type="entry name" value="PPR"/>
    <property type="match status" value="2"/>
</dbReference>
<dbReference type="FunFam" id="1.25.40.10:FF:000345">
    <property type="entry name" value="Pentatricopeptide repeat-containing protein"/>
    <property type="match status" value="1"/>
</dbReference>
<dbReference type="Pfam" id="PF12854">
    <property type="entry name" value="PPR_1"/>
    <property type="match status" value="1"/>
</dbReference>
<feature type="repeat" description="PPR" evidence="3">
    <location>
        <begin position="72"/>
        <end position="106"/>
    </location>
</feature>
<dbReference type="InterPro" id="IPR046960">
    <property type="entry name" value="PPR_At4g14850-like_plant"/>
</dbReference>
<dbReference type="GO" id="GO:0009451">
    <property type="term" value="P:RNA modification"/>
    <property type="evidence" value="ECO:0007669"/>
    <property type="project" value="InterPro"/>
</dbReference>
<evidence type="ECO:0000313" key="4">
    <source>
        <dbReference type="EMBL" id="MQM09147.1"/>
    </source>
</evidence>
<evidence type="ECO:0000256" key="2">
    <source>
        <dbReference type="ARBA" id="ARBA00022737"/>
    </source>
</evidence>
<evidence type="ECO:0000313" key="5">
    <source>
        <dbReference type="Proteomes" id="UP000652761"/>
    </source>
</evidence>
<dbReference type="GO" id="GO:0003723">
    <property type="term" value="F:RNA binding"/>
    <property type="evidence" value="ECO:0007669"/>
    <property type="project" value="InterPro"/>
</dbReference>
<dbReference type="Pfam" id="PF13041">
    <property type="entry name" value="PPR_2"/>
    <property type="match status" value="2"/>
</dbReference>
<dbReference type="PANTHER" id="PTHR47926:SF391">
    <property type="entry name" value="TETRATRICOPEPTIDE-LIKE HELICAL DOMAIN SUPERFAMILY"/>
    <property type="match status" value="1"/>
</dbReference>
<feature type="repeat" description="PPR" evidence="3">
    <location>
        <begin position="344"/>
        <end position="378"/>
    </location>
</feature>
<dbReference type="FunFam" id="1.25.40.10:FF:000333">
    <property type="entry name" value="Pentatricopeptide repeat-containing protein"/>
    <property type="match status" value="1"/>
</dbReference>
<protein>
    <recommendedName>
        <fullName evidence="6">Chlororespiratory reduction 4</fullName>
    </recommendedName>
</protein>
<dbReference type="NCBIfam" id="TIGR00756">
    <property type="entry name" value="PPR"/>
    <property type="match status" value="6"/>
</dbReference>
<dbReference type="OrthoDB" id="185373at2759"/>
<dbReference type="PROSITE" id="PS51375">
    <property type="entry name" value="PPR"/>
    <property type="match status" value="6"/>
</dbReference>
<dbReference type="Gene3D" id="1.25.40.10">
    <property type="entry name" value="Tetratricopeptide repeat domain"/>
    <property type="match status" value="4"/>
</dbReference>
<reference evidence="4" key="1">
    <citation type="submission" date="2017-07" db="EMBL/GenBank/DDBJ databases">
        <title>Taro Niue Genome Assembly and Annotation.</title>
        <authorList>
            <person name="Atibalentja N."/>
            <person name="Keating K."/>
            <person name="Fields C.J."/>
        </authorList>
    </citation>
    <scope>NUCLEOTIDE SEQUENCE</scope>
    <source>
        <strain evidence="4">Niue_2</strain>
        <tissue evidence="4">Leaf</tissue>
    </source>
</reference>
<feature type="repeat" description="PPR" evidence="3">
    <location>
        <begin position="379"/>
        <end position="413"/>
    </location>
</feature>
<organism evidence="4 5">
    <name type="scientific">Colocasia esculenta</name>
    <name type="common">Wild taro</name>
    <name type="synonym">Arum esculentum</name>
    <dbReference type="NCBI Taxonomy" id="4460"/>
    <lineage>
        <taxon>Eukaryota</taxon>
        <taxon>Viridiplantae</taxon>
        <taxon>Streptophyta</taxon>
        <taxon>Embryophyta</taxon>
        <taxon>Tracheophyta</taxon>
        <taxon>Spermatophyta</taxon>
        <taxon>Magnoliopsida</taxon>
        <taxon>Liliopsida</taxon>
        <taxon>Araceae</taxon>
        <taxon>Aroideae</taxon>
        <taxon>Colocasieae</taxon>
        <taxon>Colocasia</taxon>
    </lineage>
</organism>
<comment type="similarity">
    <text evidence="1">Belongs to the PPR family. PCMP-H subfamily.</text>
</comment>
<dbReference type="Pfam" id="PF20431">
    <property type="entry name" value="E_motif"/>
    <property type="match status" value="1"/>
</dbReference>
<evidence type="ECO:0000256" key="1">
    <source>
        <dbReference type="ARBA" id="ARBA00006643"/>
    </source>
</evidence>
<keyword evidence="2" id="KW-0677">Repeat</keyword>
<dbReference type="SUPFAM" id="SSF48452">
    <property type="entry name" value="TPR-like"/>
    <property type="match status" value="1"/>
</dbReference>
<name>A0A843WMW8_COLES</name>
<dbReference type="AlphaFoldDB" id="A0A843WMW8"/>
<dbReference type="InterPro" id="IPR011990">
    <property type="entry name" value="TPR-like_helical_dom_sf"/>
</dbReference>
<feature type="repeat" description="PPR" evidence="3">
    <location>
        <begin position="208"/>
        <end position="242"/>
    </location>
</feature>
<dbReference type="InterPro" id="IPR002885">
    <property type="entry name" value="PPR_rpt"/>
</dbReference>
<dbReference type="Proteomes" id="UP000652761">
    <property type="component" value="Unassembled WGS sequence"/>
</dbReference>
<dbReference type="InterPro" id="IPR046848">
    <property type="entry name" value="E_motif"/>
</dbReference>
<dbReference type="PANTHER" id="PTHR47926">
    <property type="entry name" value="PENTATRICOPEPTIDE REPEAT-CONTAINING PROTEIN"/>
    <property type="match status" value="1"/>
</dbReference>
<feature type="repeat" description="PPR" evidence="3">
    <location>
        <begin position="313"/>
        <end position="343"/>
    </location>
</feature>
<proteinExistence type="inferred from homology"/>
<accession>A0A843WMW8</accession>
<sequence length="544" mass="61693">MIRKSGHKRHQPLLWRRCRSLRSLRQAHARMVVAGFDSSPAAVRELIYCAAVLVRGALGYAHQLFDQIPHPDLFTWNTLIRGSAHGPCPSDAVSLFVRMERRGNCRGVRPNKYTFPFLLKACVRLWSPSLGSQLHGKISKFGLDSDGFVRNALINFHANCGDLAVADTLFGGPARADVVAWSAMVAGYARRGELDVARMLFDQMPSKDLISWNVMITGYTRRGEMDKARELFDLMPEKDVVSWNAMIAGYVECRTYEKAMDIYEEMLLVGEWPDEVTMLSLLSACAEIGVLDIGVRMHDSLLEMVHSWHVRFTVTLGNALIDMYAKCGSIEKALKVFRGMREMDISTWNSIIWGLAFHGHVEESLHLFKEMMRQEVRPDEVTFVSVLVACSHGGLVEDGRKCFSLMREYAIKPNIKHFGCMVDMLGRAGLLDEAFRFVEGMEIQPNPIVWRTLLGACRLHGNVQLAEHANKQLLRMNQDDSGDYILLSNTYAAMGKWDEVQKVRKLMDDRGVPKEAGRSLIKAHNQELMHFLFDIRPPLNLYKQ</sequence>
<evidence type="ECO:0000256" key="3">
    <source>
        <dbReference type="PROSITE-ProRule" id="PRU00708"/>
    </source>
</evidence>